<keyword evidence="2" id="KW-1185">Reference proteome</keyword>
<accession>A0A5K7XBV6</accession>
<dbReference type="Proteomes" id="UP000326837">
    <property type="component" value="Chromosome"/>
</dbReference>
<dbReference type="KEGG" id="lpav:PLANPX_0181"/>
<name>A0A5K7XBV6_9BACT</name>
<evidence type="ECO:0000313" key="1">
    <source>
        <dbReference type="EMBL" id="BBO30569.1"/>
    </source>
</evidence>
<dbReference type="RefSeq" id="WP_152096893.1">
    <property type="nucleotide sequence ID" value="NZ_AP021861.1"/>
</dbReference>
<organism evidence="1 2">
    <name type="scientific">Lacipirellula parvula</name>
    <dbReference type="NCBI Taxonomy" id="2650471"/>
    <lineage>
        <taxon>Bacteria</taxon>
        <taxon>Pseudomonadati</taxon>
        <taxon>Planctomycetota</taxon>
        <taxon>Planctomycetia</taxon>
        <taxon>Pirellulales</taxon>
        <taxon>Lacipirellulaceae</taxon>
        <taxon>Lacipirellula</taxon>
    </lineage>
</organism>
<dbReference type="AlphaFoldDB" id="A0A5K7XBV6"/>
<dbReference type="EMBL" id="AP021861">
    <property type="protein sequence ID" value="BBO30569.1"/>
    <property type="molecule type" value="Genomic_DNA"/>
</dbReference>
<proteinExistence type="predicted"/>
<sequence length="96" mass="11070">MDRVGVSFKSSLSSDEIRRQFVQPLREAIETPRAGIYSNYLRQADDRDPAAPSEHLLMFHVLDFEQGLRLLRTALESLGPPQELRFHNLDPSQPMY</sequence>
<reference evidence="2" key="1">
    <citation type="submission" date="2019-10" db="EMBL/GenBank/DDBJ databases">
        <title>Lacipirellula parvula gen. nov., sp. nov., representing a lineage of planctomycetes widespread in freshwater anoxic habitats, and description of the family Lacipirellulaceae.</title>
        <authorList>
            <person name="Dedysh S.N."/>
            <person name="Kulichevskaya I.S."/>
            <person name="Beletsky A.V."/>
            <person name="Rakitin A.L."/>
            <person name="Mardanov A.V."/>
            <person name="Ivanova A.A."/>
            <person name="Saltykova V.X."/>
            <person name="Rijpstra W.I.C."/>
            <person name="Sinninghe Damste J.S."/>
            <person name="Ravin N.V."/>
        </authorList>
    </citation>
    <scope>NUCLEOTIDE SEQUENCE [LARGE SCALE GENOMIC DNA]</scope>
    <source>
        <strain evidence="2">PX69</strain>
    </source>
</reference>
<protein>
    <submittedName>
        <fullName evidence="1">Uncharacterized protein</fullName>
    </submittedName>
</protein>
<evidence type="ECO:0000313" key="2">
    <source>
        <dbReference type="Proteomes" id="UP000326837"/>
    </source>
</evidence>
<gene>
    <name evidence="1" type="ORF">PLANPX_0181</name>
</gene>